<gene>
    <name evidence="3 4 5 6" type="primary">LOC109708689</name>
</gene>
<evidence type="ECO:0000313" key="5">
    <source>
        <dbReference type="RefSeq" id="XP_020086096.1"/>
    </source>
</evidence>
<feature type="region of interest" description="Disordered" evidence="1">
    <location>
        <begin position="781"/>
        <end position="806"/>
    </location>
</feature>
<dbReference type="Gramene" id="Aco016859.1.mrna1">
    <property type="protein sequence ID" value="Aco016859.1.mrna1"/>
    <property type="gene ID" value="Aco016859.1.path1"/>
</dbReference>
<feature type="compositionally biased region" description="Pro residues" evidence="1">
    <location>
        <begin position="796"/>
        <end position="806"/>
    </location>
</feature>
<dbReference type="RefSeq" id="XP_020086095.1">
    <property type="nucleotide sequence ID" value="XM_020230506.1"/>
</dbReference>
<accession>A0A6P5ERF3</accession>
<dbReference type="GeneID" id="109708689"/>
<feature type="compositionally biased region" description="Low complexity" evidence="1">
    <location>
        <begin position="396"/>
        <end position="406"/>
    </location>
</feature>
<sequence>MHTGNKAEHEQTLAMGSEAQVRRNSLQYHFSGVPKETTLPPRRSRNTKYQDHNTALKFGKLSRQAVPDQYSSIKSPIHTIPLKSHQKPWPVTKASGADELVKHMSNVPSYLQHRKRGDNLQGKALNVGVLDWGLLERWTCNKRHVLSRSDRDSPSSSNESSSFYTFGSSNQSCGSTGSPLPCGNGSPSANGRFNPSVGIRNKKEKNKASESTSRKEEPPSTLVLKVAGAQDGTLNREENIQHHFSSLHLGREGQQNGSFALPMSGKSVWDHLEQRVDGSRISFESSPTKYRGQMERNCNGFSIEVLWDLQQIDQPSHISHSCPLPDTSLIDEPVISNGFLTENILRGSEAELKTERKNILEEHTSNRPSQGDVSTSLATERKLYSHHSSVGPAGMSRSSSLRYDSSVQQLEPTGCGNKSNNRGRQSPLRRILDPFIKPKNHMDFSSSISSSPRRLSHEARYTGKSSSSERLNSSNGPCRLMDTCVNSTSPRKRQALLQLAWKNGLPLFMLSSSGSNILAATVRKKSICDKNDLECVYTIFTVQESKRKGRIWTKPGNKGKKHQFLSSVVGEMNVSCSRSMFHDSKGDHVVRQFVLFGSELVPTSNGPTDSQFNCELAAILVKQDLKTKQNNQSSELSNLVAILPRSIHGFSTSGKPSPLIERWRSGGACDCGGWDEGCALTILADELQDCKTSGSVRICDDADGTQRIELFVQGRSQESGHPFSMISFKEGLYTVEFQESIALLQAFVISIAILHSRSLTKHQAEVNGLQEPVVADLGNKASAQSKGGVQTSYVPNYPPLSPVGRA</sequence>
<evidence type="ECO:0000256" key="1">
    <source>
        <dbReference type="SAM" id="MobiDB-lite"/>
    </source>
</evidence>
<feature type="compositionally biased region" description="Polar residues" evidence="1">
    <location>
        <begin position="781"/>
        <end position="794"/>
    </location>
</feature>
<reference evidence="3 4" key="2">
    <citation type="submission" date="2025-04" db="UniProtKB">
        <authorList>
            <consortium name="RefSeq"/>
        </authorList>
    </citation>
    <scope>IDENTIFICATION</scope>
    <source>
        <tissue evidence="3 4">Leaf</tissue>
    </source>
</reference>
<keyword evidence="2" id="KW-1185">Reference proteome</keyword>
<dbReference type="PANTHER" id="PTHR31390">
    <property type="entry name" value="EXPRESSED PROTEIN"/>
    <property type="match status" value="1"/>
</dbReference>
<dbReference type="RefSeq" id="XP_020086096.1">
    <property type="nucleotide sequence ID" value="XM_020230507.1"/>
</dbReference>
<dbReference type="RefSeq" id="XP_020086094.1">
    <property type="nucleotide sequence ID" value="XM_020230505.1"/>
</dbReference>
<organism evidence="6">
    <name type="scientific">Ananas comosus</name>
    <name type="common">Pineapple</name>
    <name type="synonym">Ananas ananas</name>
    <dbReference type="NCBI Taxonomy" id="4615"/>
    <lineage>
        <taxon>Eukaryota</taxon>
        <taxon>Viridiplantae</taxon>
        <taxon>Streptophyta</taxon>
        <taxon>Embryophyta</taxon>
        <taxon>Tracheophyta</taxon>
        <taxon>Spermatophyta</taxon>
        <taxon>Magnoliopsida</taxon>
        <taxon>Liliopsida</taxon>
        <taxon>Poales</taxon>
        <taxon>Bromeliaceae</taxon>
        <taxon>Bromelioideae</taxon>
        <taxon>Ananas</taxon>
    </lineage>
</organism>
<dbReference type="InterPro" id="IPR021916">
    <property type="entry name" value="DUF3527"/>
</dbReference>
<feature type="compositionally biased region" description="Basic and acidic residues" evidence="1">
    <location>
        <begin position="206"/>
        <end position="218"/>
    </location>
</feature>
<evidence type="ECO:0000313" key="2">
    <source>
        <dbReference type="Proteomes" id="UP000515123"/>
    </source>
</evidence>
<feature type="region of interest" description="Disordered" evidence="1">
    <location>
        <begin position="28"/>
        <end position="47"/>
    </location>
</feature>
<feature type="region of interest" description="Disordered" evidence="1">
    <location>
        <begin position="146"/>
        <end position="223"/>
    </location>
</feature>
<feature type="compositionally biased region" description="Polar residues" evidence="1">
    <location>
        <begin position="407"/>
        <end position="424"/>
    </location>
</feature>
<proteinExistence type="predicted"/>
<reference evidence="2" key="1">
    <citation type="journal article" date="2015" name="Nat. Genet.">
        <title>The pineapple genome and the evolution of CAM photosynthesis.</title>
        <authorList>
            <person name="Ming R."/>
            <person name="VanBuren R."/>
            <person name="Wai C.M."/>
            <person name="Tang H."/>
            <person name="Schatz M.C."/>
            <person name="Bowers J.E."/>
            <person name="Lyons E."/>
            <person name="Wang M.L."/>
            <person name="Chen J."/>
            <person name="Biggers E."/>
            <person name="Zhang J."/>
            <person name="Huang L."/>
            <person name="Zhang L."/>
            <person name="Miao W."/>
            <person name="Zhang J."/>
            <person name="Ye Z."/>
            <person name="Miao C."/>
            <person name="Lin Z."/>
            <person name="Wang H."/>
            <person name="Zhou H."/>
            <person name="Yim W.C."/>
            <person name="Priest H.D."/>
            <person name="Zheng C."/>
            <person name="Woodhouse M."/>
            <person name="Edger P.P."/>
            <person name="Guyot R."/>
            <person name="Guo H.B."/>
            <person name="Guo H."/>
            <person name="Zheng G."/>
            <person name="Singh R."/>
            <person name="Sharma A."/>
            <person name="Min X."/>
            <person name="Zheng Y."/>
            <person name="Lee H."/>
            <person name="Gurtowski J."/>
            <person name="Sedlazeck F.J."/>
            <person name="Harkess A."/>
            <person name="McKain M.R."/>
            <person name="Liao Z."/>
            <person name="Fang J."/>
            <person name="Liu J."/>
            <person name="Zhang X."/>
            <person name="Zhang Q."/>
            <person name="Hu W."/>
            <person name="Qin Y."/>
            <person name="Wang K."/>
            <person name="Chen L.Y."/>
            <person name="Shirley N."/>
            <person name="Lin Y.R."/>
            <person name="Liu L.Y."/>
            <person name="Hernandez A.G."/>
            <person name="Wright C.L."/>
            <person name="Bulone V."/>
            <person name="Tuskan G.A."/>
            <person name="Heath K."/>
            <person name="Zee F."/>
            <person name="Moore P.H."/>
            <person name="Sunkar R."/>
            <person name="Leebens-Mack J.H."/>
            <person name="Mockler T."/>
            <person name="Bennetzen J.L."/>
            <person name="Freeling M."/>
            <person name="Sankoff D."/>
            <person name="Paterson A.H."/>
            <person name="Zhu X."/>
            <person name="Yang X."/>
            <person name="Smith J.A."/>
            <person name="Cushman J.C."/>
            <person name="Paull R.E."/>
            <person name="Yu Q."/>
        </authorList>
    </citation>
    <scope>NUCLEOTIDE SEQUENCE [LARGE SCALE GENOMIC DNA]</scope>
    <source>
        <strain evidence="2">cv. F153</strain>
    </source>
</reference>
<evidence type="ECO:0000313" key="4">
    <source>
        <dbReference type="RefSeq" id="XP_020086095.1"/>
    </source>
</evidence>
<name>A0A6P5ERF3_ANACO</name>
<dbReference type="Proteomes" id="UP000515123">
    <property type="component" value="Linkage group 4"/>
</dbReference>
<evidence type="ECO:0000313" key="3">
    <source>
        <dbReference type="RefSeq" id="XP_020086094.1"/>
    </source>
</evidence>
<dbReference type="OrthoDB" id="1898655at2759"/>
<dbReference type="RefSeq" id="XP_020086097.1">
    <property type="nucleotide sequence ID" value="XM_020230508.1"/>
</dbReference>
<feature type="region of interest" description="Disordered" evidence="1">
    <location>
        <begin position="385"/>
        <end position="473"/>
    </location>
</feature>
<dbReference type="PANTHER" id="PTHR31390:SF12">
    <property type="entry name" value="PUTATIVE (DUF3527)-RELATED"/>
    <property type="match status" value="1"/>
</dbReference>
<dbReference type="Pfam" id="PF12043">
    <property type="entry name" value="DUF3527"/>
    <property type="match status" value="2"/>
</dbReference>
<feature type="compositionally biased region" description="Low complexity" evidence="1">
    <location>
        <begin position="154"/>
        <end position="172"/>
    </location>
</feature>
<dbReference type="AlphaFoldDB" id="A0A6P5ERF3"/>
<protein>
    <submittedName>
        <fullName evidence="3 4">Uncharacterized protein LOC109708689</fullName>
    </submittedName>
</protein>
<evidence type="ECO:0000313" key="6">
    <source>
        <dbReference type="RefSeq" id="XP_020086097.1"/>
    </source>
</evidence>